<dbReference type="Gene3D" id="1.10.10.820">
    <property type="match status" value="1"/>
</dbReference>
<accession>A0A2C6K3P1</accession>
<dbReference type="InterPro" id="IPR036961">
    <property type="entry name" value="Kinesin_motor_dom_sf"/>
</dbReference>
<dbReference type="GO" id="GO:0007015">
    <property type="term" value="P:actin filament organization"/>
    <property type="evidence" value="ECO:0007669"/>
    <property type="project" value="TreeGrafter"/>
</dbReference>
<reference evidence="9 10" key="1">
    <citation type="journal article" date="2017" name="Int. J. Parasitol.">
        <title>The genome of the protozoan parasite Cystoisospora suis and a reverse vaccinology approach to identify vaccine candidates.</title>
        <authorList>
            <person name="Palmieri N."/>
            <person name="Shrestha A."/>
            <person name="Ruttkowski B."/>
            <person name="Beck T."/>
            <person name="Vogl C."/>
            <person name="Tomley F."/>
            <person name="Blake D.P."/>
            <person name="Joachim A."/>
        </authorList>
    </citation>
    <scope>NUCLEOTIDE SEQUENCE [LARGE SCALE GENOMIC DNA]</scope>
    <source>
        <strain evidence="9 10">Wien I</strain>
    </source>
</reference>
<dbReference type="SUPFAM" id="SSF52540">
    <property type="entry name" value="P-loop containing nucleoside triphosphate hydrolases"/>
    <property type="match status" value="1"/>
</dbReference>
<evidence type="ECO:0000256" key="5">
    <source>
        <dbReference type="ARBA" id="ARBA00023203"/>
    </source>
</evidence>
<evidence type="ECO:0000256" key="1">
    <source>
        <dbReference type="ARBA" id="ARBA00022741"/>
    </source>
</evidence>
<comment type="caution">
    <text evidence="9">The sequence shown here is derived from an EMBL/GenBank/DDBJ whole genome shotgun (WGS) entry which is preliminary data.</text>
</comment>
<dbReference type="Gene3D" id="3.40.850.10">
    <property type="entry name" value="Kinesin motor domain"/>
    <property type="match status" value="1"/>
</dbReference>
<feature type="domain" description="Myosin motor" evidence="8">
    <location>
        <begin position="89"/>
        <end position="669"/>
    </location>
</feature>
<dbReference type="GO" id="GO:0005524">
    <property type="term" value="F:ATP binding"/>
    <property type="evidence" value="ECO:0007669"/>
    <property type="project" value="UniProtKB-UniRule"/>
</dbReference>
<feature type="binding site" evidence="6">
    <location>
        <begin position="188"/>
        <end position="195"/>
    </location>
    <ligand>
        <name>ATP</name>
        <dbReference type="ChEBI" id="CHEBI:30616"/>
    </ligand>
</feature>
<evidence type="ECO:0000256" key="2">
    <source>
        <dbReference type="ARBA" id="ARBA00022840"/>
    </source>
</evidence>
<evidence type="ECO:0000256" key="4">
    <source>
        <dbReference type="ARBA" id="ARBA00023175"/>
    </source>
</evidence>
<dbReference type="VEuPathDB" id="ToxoDB:CSUI_005856"/>
<protein>
    <submittedName>
        <fullName evidence="9">Myosin h</fullName>
    </submittedName>
</protein>
<dbReference type="EMBL" id="MIGC01002873">
    <property type="protein sequence ID" value="PHJ20311.1"/>
    <property type="molecule type" value="Genomic_DNA"/>
</dbReference>
<dbReference type="PROSITE" id="PS51456">
    <property type="entry name" value="MYOSIN_MOTOR"/>
    <property type="match status" value="1"/>
</dbReference>
<evidence type="ECO:0000259" key="8">
    <source>
        <dbReference type="PROSITE" id="PS51456"/>
    </source>
</evidence>
<evidence type="ECO:0000256" key="7">
    <source>
        <dbReference type="SAM" id="MobiDB-lite"/>
    </source>
</evidence>
<dbReference type="AlphaFoldDB" id="A0A2C6K3P1"/>
<proteinExistence type="inferred from homology"/>
<name>A0A2C6K3P1_9APIC</name>
<dbReference type="Proteomes" id="UP000221165">
    <property type="component" value="Unassembled WGS sequence"/>
</dbReference>
<keyword evidence="10" id="KW-1185">Reference proteome</keyword>
<organism evidence="9 10">
    <name type="scientific">Cystoisospora suis</name>
    <dbReference type="NCBI Taxonomy" id="483139"/>
    <lineage>
        <taxon>Eukaryota</taxon>
        <taxon>Sar</taxon>
        <taxon>Alveolata</taxon>
        <taxon>Apicomplexa</taxon>
        <taxon>Conoidasida</taxon>
        <taxon>Coccidia</taxon>
        <taxon>Eucoccidiorida</taxon>
        <taxon>Eimeriorina</taxon>
        <taxon>Sarcocystidae</taxon>
        <taxon>Cystoisospora</taxon>
    </lineage>
</organism>
<evidence type="ECO:0000256" key="3">
    <source>
        <dbReference type="ARBA" id="ARBA00023123"/>
    </source>
</evidence>
<dbReference type="GeneID" id="94429235"/>
<dbReference type="GO" id="GO:0016020">
    <property type="term" value="C:membrane"/>
    <property type="evidence" value="ECO:0007669"/>
    <property type="project" value="TreeGrafter"/>
</dbReference>
<dbReference type="SMART" id="SM00242">
    <property type="entry name" value="MYSc"/>
    <property type="match status" value="1"/>
</dbReference>
<feature type="compositionally biased region" description="Basic residues" evidence="7">
    <location>
        <begin position="538"/>
        <end position="547"/>
    </location>
</feature>
<comment type="similarity">
    <text evidence="6">Belongs to the TRAFAC class myosin-kinesin ATPase superfamily. Myosin family.</text>
</comment>
<dbReference type="PANTHER" id="PTHR13140">
    <property type="entry name" value="MYOSIN"/>
    <property type="match status" value="1"/>
</dbReference>
<dbReference type="InterPro" id="IPR027417">
    <property type="entry name" value="P-loop_NTPase"/>
</dbReference>
<dbReference type="RefSeq" id="XP_067922000.1">
    <property type="nucleotide sequence ID" value="XM_068066024.1"/>
</dbReference>
<dbReference type="Pfam" id="PF00063">
    <property type="entry name" value="Myosin_head"/>
    <property type="match status" value="1"/>
</dbReference>
<keyword evidence="1 6" id="KW-0547">Nucleotide-binding</keyword>
<gene>
    <name evidence="9" type="ORF">CSUI_005856</name>
</gene>
<dbReference type="GO" id="GO:0005737">
    <property type="term" value="C:cytoplasm"/>
    <property type="evidence" value="ECO:0007669"/>
    <property type="project" value="TreeGrafter"/>
</dbReference>
<keyword evidence="5 6" id="KW-0009">Actin-binding</keyword>
<dbReference type="PRINTS" id="PR00193">
    <property type="entry name" value="MYOSINHEAVY"/>
</dbReference>
<dbReference type="FunFam" id="1.10.10.820:FF:000001">
    <property type="entry name" value="Myosin heavy chain"/>
    <property type="match status" value="1"/>
</dbReference>
<keyword evidence="3 6" id="KW-0518">Myosin</keyword>
<dbReference type="Gene3D" id="1.20.120.720">
    <property type="entry name" value="Myosin VI head, motor domain, U50 subdomain"/>
    <property type="match status" value="1"/>
</dbReference>
<dbReference type="Gene3D" id="1.20.58.530">
    <property type="match status" value="1"/>
</dbReference>
<dbReference type="GO" id="GO:0016459">
    <property type="term" value="C:myosin complex"/>
    <property type="evidence" value="ECO:0007669"/>
    <property type="project" value="UniProtKB-KW"/>
</dbReference>
<sequence length="669" mass="74518">MATVGKKAAGGGGAGAAKKKVQRQYSAVELGDYLIGSVVFVREPEKEELYVKATVKSINGTQLTVDVDGASKTVDVSDCLNANVGLDPSTVVDLSKLPHANEACALEVLRERYVRDLIYTYAGRLLVAMNPFKLIPGLYEPSNITKYQNADTSRGFPTDVPPHTYAVAQTAMDMLRITKENQACVVSGESGAGKTETARQLMQYFATSKSGTGGAKIQEIILGANPLLEAVGNAKTLRNNNSSRFGRFVMLDVAPTGGIHGGVISSYMLELSRIEFQGQGERGYHIFYQMIKGLKPDEKEKCFLKKAEDYEFLNKSGCYEVETVNDLKEFEDVRQQLKLLYSPEEELDYFKCLSAVLLAGNIKYQNTQAMGTDKAAKLMNEGDFHNIAALLGADTAALNEDQATIMIRSMAKELYSTLFDYIVKSVNKQIQFDTDSKPWIGILDIYGFEFFQKNSYEQFLINYANERLQQYFVQQVFQAEKAEYEAEGIDHSMIVYSDNAQVLEVFDKPKAGVFAYIEEQCLIQTGNNSEFKSLERKNKVKKGRKKERKSEKETTGTSESFTAACHKNIKNPCFQIPKGDARLLFLIVHTAAPVTYDTTEFVPKNKMRMPNELLVAFKAANNVCMKSAFDEIEIPDTKNMRGKFVGSKFQKSMTGLMNTLKSSNAHFGR</sequence>
<dbReference type="GO" id="GO:0000146">
    <property type="term" value="F:microfilament motor activity"/>
    <property type="evidence" value="ECO:0007669"/>
    <property type="project" value="TreeGrafter"/>
</dbReference>
<dbReference type="GO" id="GO:0051015">
    <property type="term" value="F:actin filament binding"/>
    <property type="evidence" value="ECO:0007669"/>
    <property type="project" value="TreeGrafter"/>
</dbReference>
<feature type="region of interest" description="Disordered" evidence="7">
    <location>
        <begin position="534"/>
        <end position="559"/>
    </location>
</feature>
<dbReference type="OrthoDB" id="360151at2759"/>
<evidence type="ECO:0000256" key="6">
    <source>
        <dbReference type="PROSITE-ProRule" id="PRU00782"/>
    </source>
</evidence>
<dbReference type="InterPro" id="IPR001609">
    <property type="entry name" value="Myosin_head_motor_dom-like"/>
</dbReference>
<keyword evidence="4 6" id="KW-0505">Motor protein</keyword>
<evidence type="ECO:0000313" key="10">
    <source>
        <dbReference type="Proteomes" id="UP000221165"/>
    </source>
</evidence>
<evidence type="ECO:0000313" key="9">
    <source>
        <dbReference type="EMBL" id="PHJ20311.1"/>
    </source>
</evidence>
<keyword evidence="2 6" id="KW-0067">ATP-binding</keyword>
<dbReference type="PANTHER" id="PTHR13140:SF270">
    <property type="entry name" value="MYOSIN-12"/>
    <property type="match status" value="1"/>
</dbReference>
<comment type="caution">
    <text evidence="6">Lacks conserved residue(s) required for the propagation of feature annotation.</text>
</comment>